<organism evidence="2 3">
    <name type="scientific">Nocardiopsis lambiniae</name>
    <dbReference type="NCBI Taxonomy" id="3075539"/>
    <lineage>
        <taxon>Bacteria</taxon>
        <taxon>Bacillati</taxon>
        <taxon>Actinomycetota</taxon>
        <taxon>Actinomycetes</taxon>
        <taxon>Streptosporangiales</taxon>
        <taxon>Nocardiopsidaceae</taxon>
        <taxon>Nocardiopsis</taxon>
    </lineage>
</organism>
<dbReference type="GO" id="GO:0032259">
    <property type="term" value="P:methylation"/>
    <property type="evidence" value="ECO:0007669"/>
    <property type="project" value="UniProtKB-KW"/>
</dbReference>
<keyword evidence="3" id="KW-1185">Reference proteome</keyword>
<keyword evidence="2" id="KW-0489">Methyltransferase</keyword>
<evidence type="ECO:0000313" key="3">
    <source>
        <dbReference type="Proteomes" id="UP001183390"/>
    </source>
</evidence>
<sequence length="235" mass="24436">MIVTDVRGSEAGPLTGARREPMRHLGRRSRVVDLRGLPSHPATPPGPDEADRRHGAFLTRMIAYLCADGGVAQFVDWGSPVPGTADLVRAARPDARVVHVSPPGVAGMVASDAVLTGDGSCSPSSLNRLATSGLVDLDEPVAVLMTRPFAADAPPTGIADLHALMRGGGYLALTTTGPHTALRSALAPFHPVEPGAADIQWWPYPDEDVPGPGTGTLGALGRASGRTGGGRRWRR</sequence>
<dbReference type="Pfam" id="PF04672">
    <property type="entry name" value="Methyltransf_19"/>
    <property type="match status" value="1"/>
</dbReference>
<accession>A0ABU2M3T2</accession>
<evidence type="ECO:0000313" key="2">
    <source>
        <dbReference type="EMBL" id="MDT0327287.1"/>
    </source>
</evidence>
<dbReference type="EC" id="2.1.1.-" evidence="2"/>
<feature type="region of interest" description="Disordered" evidence="1">
    <location>
        <begin position="1"/>
        <end position="25"/>
    </location>
</feature>
<evidence type="ECO:0000256" key="1">
    <source>
        <dbReference type="SAM" id="MobiDB-lite"/>
    </source>
</evidence>
<feature type="region of interest" description="Disordered" evidence="1">
    <location>
        <begin position="211"/>
        <end position="235"/>
    </location>
</feature>
<proteinExistence type="predicted"/>
<dbReference type="EMBL" id="JAVREP010000001">
    <property type="protein sequence ID" value="MDT0327287.1"/>
    <property type="molecule type" value="Genomic_DNA"/>
</dbReference>
<dbReference type="Gene3D" id="3.40.50.150">
    <property type="entry name" value="Vaccinia Virus protein VP39"/>
    <property type="match status" value="1"/>
</dbReference>
<dbReference type="Proteomes" id="UP001183390">
    <property type="component" value="Unassembled WGS sequence"/>
</dbReference>
<comment type="caution">
    <text evidence="2">The sequence shown here is derived from an EMBL/GenBank/DDBJ whole genome shotgun (WGS) entry which is preliminary data.</text>
</comment>
<name>A0ABU2M3T2_9ACTN</name>
<dbReference type="InterPro" id="IPR006764">
    <property type="entry name" value="SAM_dep_MeTrfase_SAV2177_type"/>
</dbReference>
<dbReference type="InterPro" id="IPR029063">
    <property type="entry name" value="SAM-dependent_MTases_sf"/>
</dbReference>
<dbReference type="GO" id="GO:0008168">
    <property type="term" value="F:methyltransferase activity"/>
    <property type="evidence" value="ECO:0007669"/>
    <property type="project" value="UniProtKB-KW"/>
</dbReference>
<keyword evidence="2" id="KW-0808">Transferase</keyword>
<gene>
    <name evidence="2" type="ORF">RM479_02565</name>
</gene>
<protein>
    <submittedName>
        <fullName evidence="2">SAM-dependent methyltransferase</fullName>
        <ecNumber evidence="2">2.1.1.-</ecNumber>
    </submittedName>
</protein>
<reference evidence="3" key="1">
    <citation type="submission" date="2023-07" db="EMBL/GenBank/DDBJ databases">
        <title>30 novel species of actinomycetes from the DSMZ collection.</title>
        <authorList>
            <person name="Nouioui I."/>
        </authorList>
    </citation>
    <scope>NUCLEOTIDE SEQUENCE [LARGE SCALE GENOMIC DNA]</scope>
    <source>
        <strain evidence="3">DSM 44743</strain>
    </source>
</reference>